<organism evidence="3 4">
    <name type="scientific">Fusarium kuroshium</name>
    <dbReference type="NCBI Taxonomy" id="2010991"/>
    <lineage>
        <taxon>Eukaryota</taxon>
        <taxon>Fungi</taxon>
        <taxon>Dikarya</taxon>
        <taxon>Ascomycota</taxon>
        <taxon>Pezizomycotina</taxon>
        <taxon>Sordariomycetes</taxon>
        <taxon>Hypocreomycetidae</taxon>
        <taxon>Hypocreales</taxon>
        <taxon>Nectriaceae</taxon>
        <taxon>Fusarium</taxon>
        <taxon>Fusarium solani species complex</taxon>
    </lineage>
</organism>
<gene>
    <name evidence="3" type="ORF">CDV36_008918</name>
</gene>
<keyword evidence="2" id="KW-0143">Chaperone</keyword>
<dbReference type="AlphaFoldDB" id="A0A3M2S1S1"/>
<dbReference type="OrthoDB" id="5550464at2759"/>
<evidence type="ECO:0000313" key="4">
    <source>
        <dbReference type="Proteomes" id="UP000277212"/>
    </source>
</evidence>
<evidence type="ECO:0000256" key="1">
    <source>
        <dbReference type="ARBA" id="ARBA00007177"/>
    </source>
</evidence>
<dbReference type="Pfam" id="PF01774">
    <property type="entry name" value="UreD"/>
    <property type="match status" value="1"/>
</dbReference>
<protein>
    <recommendedName>
        <fullName evidence="5">Urease accessory protein UreD</fullName>
    </recommendedName>
</protein>
<reference evidence="3 4" key="1">
    <citation type="submission" date="2017-06" db="EMBL/GenBank/DDBJ databases">
        <title>Comparative genomic analysis of Ambrosia Fusariam Clade fungi.</title>
        <authorList>
            <person name="Stajich J.E."/>
            <person name="Carrillo J."/>
            <person name="Kijimoto T."/>
            <person name="Eskalen A."/>
            <person name="O'Donnell K."/>
            <person name="Kasson M."/>
        </authorList>
    </citation>
    <scope>NUCLEOTIDE SEQUENCE [LARGE SCALE GENOMIC DNA]</scope>
    <source>
        <strain evidence="3">UCR3666</strain>
    </source>
</reference>
<dbReference type="Proteomes" id="UP000277212">
    <property type="component" value="Unassembled WGS sequence"/>
</dbReference>
<dbReference type="PANTHER" id="PTHR33643">
    <property type="entry name" value="UREASE ACCESSORY PROTEIN D"/>
    <property type="match status" value="1"/>
</dbReference>
<comment type="caution">
    <text evidence="3">The sequence shown here is derived from an EMBL/GenBank/DDBJ whole genome shotgun (WGS) entry which is preliminary data.</text>
</comment>
<dbReference type="EMBL" id="NKUJ01000167">
    <property type="protein sequence ID" value="RMJ11459.1"/>
    <property type="molecule type" value="Genomic_DNA"/>
</dbReference>
<evidence type="ECO:0000313" key="3">
    <source>
        <dbReference type="EMBL" id="RMJ11459.1"/>
    </source>
</evidence>
<evidence type="ECO:0008006" key="5">
    <source>
        <dbReference type="Google" id="ProtNLM"/>
    </source>
</evidence>
<name>A0A3M2S1S1_9HYPO</name>
<dbReference type="InterPro" id="IPR002669">
    <property type="entry name" value="UreD"/>
</dbReference>
<sequence>MESPFPPSSSSPGDGRIVVGLLPAGGSGLQAMTYQYPLKLISPAPSPNQPSILVFLLSYGGGLVAGDSVNLTIHVRQNAKLSIATQGHTKVFKSPSADVITRQNLNVNIEDDAAMCLLPDPVQPFEDSVYAQTQIFRLKSRASLCLLDWVTQGRAARGENWSFHKWSGRNEIWLCDQPDTSTERLLVRDSIILSREVSKSVGRSLPDMMGNLAISGTLILRGTKTESLGEFFMSEFAALPRIGARDFRSPEAKAAGEQNLSDHERWRLQRLEKETQGGILWSAAHVRSCVVVKFGAKTVEAGRDWIGAMIVKEGSIADQFGDQALMCLR</sequence>
<dbReference type="PANTHER" id="PTHR33643:SF1">
    <property type="entry name" value="UREASE ACCESSORY PROTEIN D"/>
    <property type="match status" value="1"/>
</dbReference>
<dbReference type="STRING" id="2010991.A0A3M2S1S1"/>
<dbReference type="GO" id="GO:0016151">
    <property type="term" value="F:nickel cation binding"/>
    <property type="evidence" value="ECO:0007669"/>
    <property type="project" value="InterPro"/>
</dbReference>
<proteinExistence type="inferred from homology"/>
<comment type="similarity">
    <text evidence="1">Belongs to the UreD family.</text>
</comment>
<accession>A0A3M2S1S1</accession>
<evidence type="ECO:0000256" key="2">
    <source>
        <dbReference type="ARBA" id="ARBA00023186"/>
    </source>
</evidence>
<keyword evidence="4" id="KW-1185">Reference proteome</keyword>
<dbReference type="HAMAP" id="MF_01384">
    <property type="entry name" value="UreD"/>
    <property type="match status" value="1"/>
</dbReference>